<dbReference type="PANTHER" id="PTHR47514:SF1">
    <property type="entry name" value="TRANSKETOLASE N-TERMINAL SECTION-RELATED"/>
    <property type="match status" value="1"/>
</dbReference>
<dbReference type="Gene3D" id="3.40.50.970">
    <property type="match status" value="1"/>
</dbReference>
<dbReference type="Pfam" id="PF00456">
    <property type="entry name" value="Transketolase_N"/>
    <property type="match status" value="1"/>
</dbReference>
<organism evidence="5 6">
    <name type="scientific">Candidatus Wolfebacteria bacterium GW2011_GWE2_44_13</name>
    <dbReference type="NCBI Taxonomy" id="1619017"/>
    <lineage>
        <taxon>Bacteria</taxon>
        <taxon>Candidatus Wolfeibacteriota</taxon>
    </lineage>
</organism>
<comment type="caution">
    <text evidence="5">The sequence shown here is derived from an EMBL/GenBank/DDBJ whole genome shotgun (WGS) entry which is preliminary data.</text>
</comment>
<feature type="domain" description="Transketolase N-terminal" evidence="4">
    <location>
        <begin position="16"/>
        <end position="273"/>
    </location>
</feature>
<dbReference type="InterPro" id="IPR005474">
    <property type="entry name" value="Transketolase_N"/>
</dbReference>
<keyword evidence="3" id="KW-0786">Thiamine pyrophosphate</keyword>
<name>A0A0G1HAD8_9BACT</name>
<evidence type="ECO:0000256" key="3">
    <source>
        <dbReference type="ARBA" id="ARBA00023052"/>
    </source>
</evidence>
<evidence type="ECO:0000259" key="4">
    <source>
        <dbReference type="Pfam" id="PF00456"/>
    </source>
</evidence>
<accession>A0A0G1HAD8</accession>
<dbReference type="PATRIC" id="fig|1619017.3.peg.109"/>
<comment type="similarity">
    <text evidence="2">Belongs to the transketolase family.</text>
</comment>
<dbReference type="EMBL" id="LCHW01000001">
    <property type="protein sequence ID" value="KKT43513.1"/>
    <property type="molecule type" value="Genomic_DNA"/>
</dbReference>
<dbReference type="PANTHER" id="PTHR47514">
    <property type="entry name" value="TRANSKETOLASE N-TERMINAL SECTION-RELATED"/>
    <property type="match status" value="1"/>
</dbReference>
<dbReference type="SUPFAM" id="SSF52518">
    <property type="entry name" value="Thiamin diphosphate-binding fold (THDP-binding)"/>
    <property type="match status" value="1"/>
</dbReference>
<evidence type="ECO:0000313" key="5">
    <source>
        <dbReference type="EMBL" id="KKT43513.1"/>
    </source>
</evidence>
<gene>
    <name evidence="5" type="ORF">UW32_C0001G0105</name>
</gene>
<reference evidence="5 6" key="1">
    <citation type="journal article" date="2015" name="Nature">
        <title>rRNA introns, odd ribosomes, and small enigmatic genomes across a large radiation of phyla.</title>
        <authorList>
            <person name="Brown C.T."/>
            <person name="Hug L.A."/>
            <person name="Thomas B.C."/>
            <person name="Sharon I."/>
            <person name="Castelle C.J."/>
            <person name="Singh A."/>
            <person name="Wilkins M.J."/>
            <person name="Williams K.H."/>
            <person name="Banfield J.F."/>
        </authorList>
    </citation>
    <scope>NUCLEOTIDE SEQUENCE [LARGE SCALE GENOMIC DNA]</scope>
</reference>
<dbReference type="InterPro" id="IPR029061">
    <property type="entry name" value="THDP-binding"/>
</dbReference>
<evidence type="ECO:0000313" key="6">
    <source>
        <dbReference type="Proteomes" id="UP000034051"/>
    </source>
</evidence>
<comment type="cofactor">
    <cofactor evidence="1">
        <name>thiamine diphosphate</name>
        <dbReference type="ChEBI" id="CHEBI:58937"/>
    </cofactor>
</comment>
<dbReference type="AlphaFoldDB" id="A0A0G1HAD8"/>
<evidence type="ECO:0000256" key="2">
    <source>
        <dbReference type="ARBA" id="ARBA00007131"/>
    </source>
</evidence>
<sequence>MHMEQLHARKLKVLEETANLIRQDIVEMLEHAGSGHSAGPLGMADIFTTLYFHLLNHDPKNPNWADRDRVVLSNGHICPVLYATLARAGYFPVEELKTLRKLGSRLQGHPHRGPLPGVETTSGPLGSGLSQAIGMAQAAKLDGKKHRIYCLMSDGEHNEGNTWEAILYAGKNKMSNVTAIIDRNNIQIDGFTEDTMPLEPLRDKYEAFNWHVIDVSGHNYMAIAGAVMEAQAIHERPTVIIAHTIPGKGVSFMENNYVWHGMPPNKEQATAAIRELRTLWGKIRAEHD</sequence>
<evidence type="ECO:0000256" key="1">
    <source>
        <dbReference type="ARBA" id="ARBA00001964"/>
    </source>
</evidence>
<proteinExistence type="inferred from homology"/>
<dbReference type="Proteomes" id="UP000034051">
    <property type="component" value="Unassembled WGS sequence"/>
</dbReference>
<dbReference type="CDD" id="cd02012">
    <property type="entry name" value="TPP_TK"/>
    <property type="match status" value="1"/>
</dbReference>
<protein>
    <submittedName>
        <fullName evidence="5">Transketolase domain protein</fullName>
    </submittedName>
</protein>